<reference evidence="2" key="1">
    <citation type="submission" date="2022-07" db="EMBL/GenBank/DDBJ databases">
        <title>The genome of Lyophyllum shimeji provides insight into the initial evolution of ectomycorrhizal fungal genome.</title>
        <authorList>
            <person name="Kobayashi Y."/>
            <person name="Shibata T."/>
            <person name="Hirakawa H."/>
            <person name="Shigenobu S."/>
            <person name="Nishiyama T."/>
            <person name="Yamada A."/>
            <person name="Hasebe M."/>
            <person name="Kawaguchi M."/>
        </authorList>
    </citation>
    <scope>NUCLEOTIDE SEQUENCE</scope>
    <source>
        <strain evidence="2">AT787</strain>
    </source>
</reference>
<accession>A0A9P3PVK8</accession>
<feature type="region of interest" description="Disordered" evidence="1">
    <location>
        <begin position="14"/>
        <end position="66"/>
    </location>
</feature>
<dbReference type="AlphaFoldDB" id="A0A9P3PVK8"/>
<gene>
    <name evidence="2" type="ORF">LshimejAT787_1103790</name>
</gene>
<organism evidence="2 3">
    <name type="scientific">Lyophyllum shimeji</name>
    <name type="common">Hon-shimeji</name>
    <name type="synonym">Tricholoma shimeji</name>
    <dbReference type="NCBI Taxonomy" id="47721"/>
    <lineage>
        <taxon>Eukaryota</taxon>
        <taxon>Fungi</taxon>
        <taxon>Dikarya</taxon>
        <taxon>Basidiomycota</taxon>
        <taxon>Agaricomycotina</taxon>
        <taxon>Agaricomycetes</taxon>
        <taxon>Agaricomycetidae</taxon>
        <taxon>Agaricales</taxon>
        <taxon>Tricholomatineae</taxon>
        <taxon>Lyophyllaceae</taxon>
        <taxon>Lyophyllum</taxon>
    </lineage>
</organism>
<dbReference type="Proteomes" id="UP001063166">
    <property type="component" value="Unassembled WGS sequence"/>
</dbReference>
<dbReference type="EMBL" id="BRPK01000011">
    <property type="protein sequence ID" value="GLB42364.1"/>
    <property type="molecule type" value="Genomic_DNA"/>
</dbReference>
<name>A0A9P3PVK8_LYOSH</name>
<comment type="caution">
    <text evidence="2">The sequence shown here is derived from an EMBL/GenBank/DDBJ whole genome shotgun (WGS) entry which is preliminary data.</text>
</comment>
<evidence type="ECO:0000313" key="3">
    <source>
        <dbReference type="Proteomes" id="UP001063166"/>
    </source>
</evidence>
<sequence length="66" mass="7426">MTILAGPCQHNVAASTENRLPDPRRAMMKSSAVRRVPPNRDGRLRCSRRAAKDNTFYRHNGPHVVS</sequence>
<feature type="compositionally biased region" description="Basic and acidic residues" evidence="1">
    <location>
        <begin position="38"/>
        <end position="56"/>
    </location>
</feature>
<proteinExistence type="predicted"/>
<evidence type="ECO:0000256" key="1">
    <source>
        <dbReference type="SAM" id="MobiDB-lite"/>
    </source>
</evidence>
<evidence type="ECO:0000313" key="2">
    <source>
        <dbReference type="EMBL" id="GLB42364.1"/>
    </source>
</evidence>
<protein>
    <submittedName>
        <fullName evidence="2">Uncharacterized protein</fullName>
    </submittedName>
</protein>
<keyword evidence="3" id="KW-1185">Reference proteome</keyword>